<evidence type="ECO:0000313" key="3">
    <source>
        <dbReference type="Proteomes" id="UP000748308"/>
    </source>
</evidence>
<accession>A0A937XDA7</accession>
<evidence type="ECO:0000256" key="1">
    <source>
        <dbReference type="SAM" id="MobiDB-lite"/>
    </source>
</evidence>
<feature type="compositionally biased region" description="Polar residues" evidence="1">
    <location>
        <begin position="129"/>
        <end position="145"/>
    </location>
</feature>
<gene>
    <name evidence="2" type="ORF">FJY75_10950</name>
</gene>
<organism evidence="2 3">
    <name type="scientific">Eiseniibacteriota bacterium</name>
    <dbReference type="NCBI Taxonomy" id="2212470"/>
    <lineage>
        <taxon>Bacteria</taxon>
        <taxon>Candidatus Eiseniibacteriota</taxon>
    </lineage>
</organism>
<protein>
    <submittedName>
        <fullName evidence="2">Uncharacterized protein</fullName>
    </submittedName>
</protein>
<reference evidence="2" key="1">
    <citation type="submission" date="2019-03" db="EMBL/GenBank/DDBJ databases">
        <title>Lake Tanganyika Metagenome-Assembled Genomes (MAGs).</title>
        <authorList>
            <person name="Tran P."/>
        </authorList>
    </citation>
    <scope>NUCLEOTIDE SEQUENCE</scope>
    <source>
        <strain evidence="2">M_DeepCast_400m_m2_100</strain>
    </source>
</reference>
<dbReference type="EMBL" id="VGIY01000332">
    <property type="protein sequence ID" value="MBM3318356.1"/>
    <property type="molecule type" value="Genomic_DNA"/>
</dbReference>
<sequence length="166" mass="16736">MDARSGRIKAAAAVLAVAGLLALLPAVAPNGSARSLISLEIKNLAAVDDGPGQAAPGIESGDRGLGGRAETAGGLARLWAGLAESAVGSRVLGIGGWIVSFFRFLWTIPKALIQGDSRSMIDALGDLLSRTSPQEGTAGERTQTPDAGPGSQDRPAPAADPRGSRS</sequence>
<proteinExistence type="predicted"/>
<dbReference type="AlphaFoldDB" id="A0A937XDA7"/>
<comment type="caution">
    <text evidence="2">The sequence shown here is derived from an EMBL/GenBank/DDBJ whole genome shotgun (WGS) entry which is preliminary data.</text>
</comment>
<dbReference type="Proteomes" id="UP000748308">
    <property type="component" value="Unassembled WGS sequence"/>
</dbReference>
<feature type="region of interest" description="Disordered" evidence="1">
    <location>
        <begin position="128"/>
        <end position="166"/>
    </location>
</feature>
<evidence type="ECO:0000313" key="2">
    <source>
        <dbReference type="EMBL" id="MBM3318356.1"/>
    </source>
</evidence>
<name>A0A937XDA7_UNCEI</name>